<evidence type="ECO:0000256" key="4">
    <source>
        <dbReference type="ARBA" id="ARBA00023136"/>
    </source>
</evidence>
<feature type="domain" description="Xylanolytic transcriptional activator regulatory" evidence="9">
    <location>
        <begin position="307"/>
        <end position="381"/>
    </location>
</feature>
<sequence>MAEPERRRRRPAVYAMLRKMAATVCLGNAFIGRPSISAVAASSTTSPSTSVSLGSIREAELLRRQIKQLEEQLSKATHGSTTSTPKTPNVDSQTVTTSSRLAGTFHMNHETPTDGHAHITRFMMHKTRVFGQSHWMSGVAQFGDILLMIDPIASDETSKVILDMQKCKSLAKIIKERRRPPWPTPLTSDLPPKEMADTLVDIYLRTMETFYRVFHIPTFTRDYDAVWIPGASPDTAFLVQLKLILAIGATMYDDRFTLRLSAIRWIYEAQTWISEPEFKSRLNIQFLQTQILLLLARETVGVEGSFIWISAGELVRNAMYMGLHRDPEHLPKGTTFVAEFRRRIWNTVLEISLYSSIESGGNPLLSLEDFDTHLPQNLDDDQIMVENSIPSPEHSYTKMSIALALRQMFPVRLAIAKRLNGISDHSGYTETLRLDAELRASYKTSCKHLQGQSSEGTAGPSDFQKRLLDFTLRRYLVALHSPYFNASQHDSTYAYSRKVIVESSLKIWNYVFYSPSIATSAGCVEGETQENQDFWKMAICGNGNLRTCAAQACFLIAADLRAQLEEEEGLGPVTLRPDLLSVITDCKSWSLDALRAGETNAKGYMFLEMVSTLLGGLKNGLRKDQLSQMLVTSAEEALANCIEIFEEVLSEGSDEIGTSLDEVNDLAPYSLPELISDWGFLANLTHEAEREQPREDPRAEWGKSQRLAVPHRSSMPYLHESADIADTPLQDREGDKKEEVGKEKRSEETPPEQPPPEEAVPETLSFEYAKRRIRPTIEKLKQKASQLGERLGRPTADGDDLHPGVYHADWASGSQPPVSDITDNPHKTYEEKRQNQAQSSSEAHRLVRDLTQSHSGKRRKSRPKPYPHGDMSYIGGEDESAMESGLRYRSGGGGILSQLIKLNGGNQQGRGGMASRTPSQSSLSGPASRSDSESGRQTPGPGKKGKPPKWYKRPPNTSTSTLIGASGGLSGASTPVSSEVLSAASQRRGQQAERKMNLEDEIRVTVHIAEIICRQRYIIQLCRALMLFGAPTHRLEEYMQMTAKVLEVDSQFLYLPGCMIMSFDDPSTRTTEVKLVRVGQGIDLARLSDTHLIYKNVIHDVIGIEEAVQELDDIMKKKPRYPKWVVVLVYGLATATVGPFAFSARPIDIPIIFINGLLVGLMQHLAAPRSVLYSNVFEVTSTVVTSFLARAFGSIPRTVIDGKRQYLFCFSAIAQSSIALILPGFLVLCSSLELQSHQIIAGSIRMVYAIIFSLFLGYGITVGTTVYGLIDNHAVSDIQCPQTGAFKNPYVQRFPFVTIMTVWLLIINQGKWKQLPPMTIIALTGYISNYFSTMKLGSNSQVANTVGAFVVGIMGNLYSRLWHGHAATAILPAIFILVPSGLAATGSLISGVQSADQIKQNISSHGPASSTPGAGLASSSSVFSLGFGMIQVAIGITIGLFIAALCVYPFGKRRSGLFSF</sequence>
<feature type="compositionally biased region" description="Basic and acidic residues" evidence="7">
    <location>
        <begin position="688"/>
        <end position="703"/>
    </location>
</feature>
<feature type="region of interest" description="Disordered" evidence="7">
    <location>
        <begin position="73"/>
        <end position="96"/>
    </location>
</feature>
<dbReference type="Pfam" id="PF04082">
    <property type="entry name" value="Fungal_trans"/>
    <property type="match status" value="1"/>
</dbReference>
<protein>
    <submittedName>
        <fullName evidence="10">Pheromone-regulated membrane protein 10</fullName>
    </submittedName>
</protein>
<dbReference type="GO" id="GO:0006351">
    <property type="term" value="P:DNA-templated transcription"/>
    <property type="evidence" value="ECO:0007669"/>
    <property type="project" value="InterPro"/>
</dbReference>
<keyword evidence="11" id="KW-1185">Reference proteome</keyword>
<feature type="compositionally biased region" description="Basic residues" evidence="7">
    <location>
        <begin position="943"/>
        <end position="952"/>
    </location>
</feature>
<feature type="transmembrane region" description="Helical" evidence="8">
    <location>
        <begin position="1341"/>
        <end position="1358"/>
    </location>
</feature>
<dbReference type="GO" id="GO:0008270">
    <property type="term" value="F:zinc ion binding"/>
    <property type="evidence" value="ECO:0007669"/>
    <property type="project" value="InterPro"/>
</dbReference>
<dbReference type="PANTHER" id="PTHR31082:SF10">
    <property type="entry name" value="DUF1212 DOMAIN MEMBRANE PROTEIN (AFU_ORTHOLOGUE AFUA_3G01440)"/>
    <property type="match status" value="1"/>
</dbReference>
<dbReference type="GO" id="GO:0003677">
    <property type="term" value="F:DNA binding"/>
    <property type="evidence" value="ECO:0007669"/>
    <property type="project" value="InterPro"/>
</dbReference>
<keyword evidence="2 8" id="KW-0812">Transmembrane</keyword>
<feature type="compositionally biased region" description="Basic residues" evidence="7">
    <location>
        <begin position="855"/>
        <end position="865"/>
    </location>
</feature>
<dbReference type="InterPro" id="IPR007219">
    <property type="entry name" value="XnlR_reg_dom"/>
</dbReference>
<name>A0A1Q5UCI7_9EURO</name>
<evidence type="ECO:0000256" key="3">
    <source>
        <dbReference type="ARBA" id="ARBA00022989"/>
    </source>
</evidence>
<comment type="subcellular location">
    <subcellularLocation>
        <location evidence="1">Membrane</location>
        <topology evidence="1">Multi-pass membrane protein</topology>
    </subcellularLocation>
</comment>
<dbReference type="EMBL" id="MNBE01000379">
    <property type="protein sequence ID" value="OKP10196.1"/>
    <property type="molecule type" value="Genomic_DNA"/>
</dbReference>
<feature type="transmembrane region" description="Helical" evidence="8">
    <location>
        <begin position="1290"/>
        <end position="1307"/>
    </location>
</feature>
<evidence type="ECO:0000256" key="5">
    <source>
        <dbReference type="ARBA" id="ARBA00023242"/>
    </source>
</evidence>
<dbReference type="SMART" id="SM00906">
    <property type="entry name" value="Fungal_trans"/>
    <property type="match status" value="1"/>
</dbReference>
<dbReference type="PANTHER" id="PTHR31082">
    <property type="entry name" value="PHEROMONE-REGULATED MEMBRANE PROTEIN 10"/>
    <property type="match status" value="1"/>
</dbReference>
<feature type="compositionally biased region" description="Basic and acidic residues" evidence="7">
    <location>
        <begin position="729"/>
        <end position="748"/>
    </location>
</feature>
<feature type="compositionally biased region" description="Polar residues" evidence="7">
    <location>
        <begin position="975"/>
        <end position="989"/>
    </location>
</feature>
<evidence type="ECO:0000256" key="7">
    <source>
        <dbReference type="SAM" id="MobiDB-lite"/>
    </source>
</evidence>
<feature type="transmembrane region" description="Helical" evidence="8">
    <location>
        <begin position="1124"/>
        <end position="1142"/>
    </location>
</feature>
<keyword evidence="3 8" id="KW-1133">Transmembrane helix</keyword>
<comment type="similarity">
    <text evidence="6">Belongs to the ThrE exporter (TC 2.A.79) family.</text>
</comment>
<dbReference type="Pfam" id="PF12821">
    <property type="entry name" value="ThrE_2"/>
    <property type="match status" value="1"/>
</dbReference>
<keyword evidence="5" id="KW-0539">Nucleus</keyword>
<feature type="region of interest" description="Disordered" evidence="7">
    <location>
        <begin position="688"/>
        <end position="764"/>
    </location>
</feature>
<feature type="compositionally biased region" description="Polar residues" evidence="7">
    <location>
        <begin position="916"/>
        <end position="929"/>
    </location>
</feature>
<comment type="caution">
    <text evidence="10">The sequence shown here is derived from an EMBL/GenBank/DDBJ whole genome shotgun (WGS) entry which is preliminary data.</text>
</comment>
<evidence type="ECO:0000256" key="8">
    <source>
        <dbReference type="SAM" id="Phobius"/>
    </source>
</evidence>
<evidence type="ECO:0000313" key="10">
    <source>
        <dbReference type="EMBL" id="OKP10196.1"/>
    </source>
</evidence>
<evidence type="ECO:0000256" key="1">
    <source>
        <dbReference type="ARBA" id="ARBA00004141"/>
    </source>
</evidence>
<feature type="transmembrane region" description="Helical" evidence="8">
    <location>
        <begin position="1172"/>
        <end position="1193"/>
    </location>
</feature>
<feature type="compositionally biased region" description="Basic and acidic residues" evidence="7">
    <location>
        <begin position="823"/>
        <end position="834"/>
    </location>
</feature>
<reference evidence="10 11" key="1">
    <citation type="submission" date="2016-10" db="EMBL/GenBank/DDBJ databases">
        <title>Genome sequence of the ascomycete fungus Penicillium subrubescens.</title>
        <authorList>
            <person name="De Vries R.P."/>
            <person name="Peng M."/>
            <person name="Dilokpimol A."/>
            <person name="Hilden K."/>
            <person name="Makela M.R."/>
            <person name="Grigoriev I."/>
            <person name="Riley R."/>
            <person name="Granchi Z."/>
        </authorList>
    </citation>
    <scope>NUCLEOTIDE SEQUENCE [LARGE SCALE GENOMIC DNA]</scope>
    <source>
        <strain evidence="10 11">CBS 132785</strain>
    </source>
</reference>
<gene>
    <name evidence="10" type="ORF">PENSUB_4370</name>
</gene>
<feature type="region of interest" description="Disordered" evidence="7">
    <location>
        <begin position="781"/>
        <end position="886"/>
    </location>
</feature>
<feature type="transmembrane region" description="Helical" evidence="8">
    <location>
        <begin position="1370"/>
        <end position="1389"/>
    </location>
</feature>
<feature type="transmembrane region" description="Helical" evidence="8">
    <location>
        <begin position="1246"/>
        <end position="1270"/>
    </location>
</feature>
<evidence type="ECO:0000313" key="11">
    <source>
        <dbReference type="Proteomes" id="UP000186955"/>
    </source>
</evidence>
<evidence type="ECO:0000256" key="2">
    <source>
        <dbReference type="ARBA" id="ARBA00022692"/>
    </source>
</evidence>
<dbReference type="InterPro" id="IPR024528">
    <property type="entry name" value="ThrE_2"/>
</dbReference>
<dbReference type="GO" id="GO:0022857">
    <property type="term" value="F:transmembrane transporter activity"/>
    <property type="evidence" value="ECO:0007669"/>
    <property type="project" value="InterPro"/>
</dbReference>
<dbReference type="InterPro" id="IPR051361">
    <property type="entry name" value="ThrE/Ser_Exporter"/>
</dbReference>
<feature type="compositionally biased region" description="Polar residues" evidence="7">
    <location>
        <begin position="74"/>
        <end position="96"/>
    </location>
</feature>
<proteinExistence type="inferred from homology"/>
<feature type="transmembrane region" description="Helical" evidence="8">
    <location>
        <begin position="1149"/>
        <end position="1166"/>
    </location>
</feature>
<feature type="transmembrane region" description="Helical" evidence="8">
    <location>
        <begin position="1205"/>
        <end position="1226"/>
    </location>
</feature>
<feature type="region of interest" description="Disordered" evidence="7">
    <location>
        <begin position="902"/>
        <end position="992"/>
    </location>
</feature>
<organism evidence="10 11">
    <name type="scientific">Penicillium subrubescens</name>
    <dbReference type="NCBI Taxonomy" id="1316194"/>
    <lineage>
        <taxon>Eukaryota</taxon>
        <taxon>Fungi</taxon>
        <taxon>Dikarya</taxon>
        <taxon>Ascomycota</taxon>
        <taxon>Pezizomycotina</taxon>
        <taxon>Eurotiomycetes</taxon>
        <taxon>Eurotiomycetidae</taxon>
        <taxon>Eurotiales</taxon>
        <taxon>Aspergillaceae</taxon>
        <taxon>Penicillium</taxon>
    </lineage>
</organism>
<evidence type="ECO:0000256" key="6">
    <source>
        <dbReference type="ARBA" id="ARBA00034125"/>
    </source>
</evidence>
<evidence type="ECO:0000259" key="9">
    <source>
        <dbReference type="SMART" id="SM00906"/>
    </source>
</evidence>
<accession>A0A1Q5UCI7</accession>
<dbReference type="Pfam" id="PF06738">
    <property type="entry name" value="ThrE"/>
    <property type="match status" value="1"/>
</dbReference>
<feature type="transmembrane region" description="Helical" evidence="8">
    <location>
        <begin position="1425"/>
        <end position="1450"/>
    </location>
</feature>
<keyword evidence="4 8" id="KW-0472">Membrane</keyword>
<dbReference type="GO" id="GO:0016020">
    <property type="term" value="C:membrane"/>
    <property type="evidence" value="ECO:0007669"/>
    <property type="project" value="UniProtKB-SubCell"/>
</dbReference>
<dbReference type="Proteomes" id="UP000186955">
    <property type="component" value="Unassembled WGS sequence"/>
</dbReference>
<dbReference type="CDD" id="cd12148">
    <property type="entry name" value="fungal_TF_MHR"/>
    <property type="match status" value="1"/>
</dbReference>
<dbReference type="InterPro" id="IPR010619">
    <property type="entry name" value="ThrE-like_N"/>
</dbReference>